<comment type="caution">
    <text evidence="1">The sequence shown here is derived from an EMBL/GenBank/DDBJ whole genome shotgun (WGS) entry which is preliminary data.</text>
</comment>
<organism evidence="1 2">
    <name type="scientific">Gonium pectorale</name>
    <name type="common">Green alga</name>
    <dbReference type="NCBI Taxonomy" id="33097"/>
    <lineage>
        <taxon>Eukaryota</taxon>
        <taxon>Viridiplantae</taxon>
        <taxon>Chlorophyta</taxon>
        <taxon>core chlorophytes</taxon>
        <taxon>Chlorophyceae</taxon>
        <taxon>CS clade</taxon>
        <taxon>Chlamydomonadales</taxon>
        <taxon>Volvocaceae</taxon>
        <taxon>Gonium</taxon>
    </lineage>
</organism>
<name>A0A150G7Z1_GONPE</name>
<keyword evidence="2" id="KW-1185">Reference proteome</keyword>
<proteinExistence type="predicted"/>
<reference evidence="2" key="1">
    <citation type="journal article" date="2016" name="Nat. Commun.">
        <title>The Gonium pectorale genome demonstrates co-option of cell cycle regulation during the evolution of multicellularity.</title>
        <authorList>
            <person name="Hanschen E.R."/>
            <person name="Marriage T.N."/>
            <person name="Ferris P.J."/>
            <person name="Hamaji T."/>
            <person name="Toyoda A."/>
            <person name="Fujiyama A."/>
            <person name="Neme R."/>
            <person name="Noguchi H."/>
            <person name="Minakuchi Y."/>
            <person name="Suzuki M."/>
            <person name="Kawai-Toyooka H."/>
            <person name="Smith D.R."/>
            <person name="Sparks H."/>
            <person name="Anderson J."/>
            <person name="Bakaric R."/>
            <person name="Luria V."/>
            <person name="Karger A."/>
            <person name="Kirschner M.W."/>
            <person name="Durand P.M."/>
            <person name="Michod R.E."/>
            <person name="Nozaki H."/>
            <person name="Olson B.J."/>
        </authorList>
    </citation>
    <scope>NUCLEOTIDE SEQUENCE [LARGE SCALE GENOMIC DNA]</scope>
    <source>
        <strain evidence="2">NIES-2863</strain>
    </source>
</reference>
<protein>
    <submittedName>
        <fullName evidence="1">Uncharacterized protein</fullName>
    </submittedName>
</protein>
<evidence type="ECO:0000313" key="1">
    <source>
        <dbReference type="EMBL" id="KXZ45976.1"/>
    </source>
</evidence>
<dbReference type="Proteomes" id="UP000075714">
    <property type="component" value="Unassembled WGS sequence"/>
</dbReference>
<accession>A0A150G7Z1</accession>
<sequence length="314" mass="33537">MVSGLEGAPEVPKADNRTVPTGAYGYAIAHMWLPLRSGLSQVQFRVYCKSCKLYVQGVLVAEYLQTLTPGVDGGELSLAESGCINLTAPNTAPNATAYTLELRFAMSDLTTNTGPTANRKMVVKKSSGTGSVADVTYRACTNTGSIAQRYAWASAVDNLNRSAVAIRNQTAKLVRGRMCCDVWALTEDQARLDSAVPSRLDRRPNATAMFPLGDSTCVGASDNSPMAAKCKVRVKGEVFNTSWVDAAGSPRSDLPPVATNYGAFLPLLAFEYRAVGRQTTVTVYDGVDNDGVSMGPDQALAIDERMAVPEDDCR</sequence>
<gene>
    <name evidence="1" type="ORF">GPECTOR_48g408</name>
</gene>
<dbReference type="EMBL" id="LSYV01000049">
    <property type="protein sequence ID" value="KXZ45976.1"/>
    <property type="molecule type" value="Genomic_DNA"/>
</dbReference>
<evidence type="ECO:0000313" key="2">
    <source>
        <dbReference type="Proteomes" id="UP000075714"/>
    </source>
</evidence>
<dbReference type="AlphaFoldDB" id="A0A150G7Z1"/>